<dbReference type="PANTHER" id="PTHR47738">
    <property type="entry name" value="PTS SYSTEM FRUCTOSE-LIKE EIIA COMPONENT-RELATED"/>
    <property type="match status" value="1"/>
</dbReference>
<dbReference type="CDD" id="cd00211">
    <property type="entry name" value="PTS_IIA_fru"/>
    <property type="match status" value="1"/>
</dbReference>
<proteinExistence type="predicted"/>
<feature type="domain" description="PTS EIIA type-2" evidence="1">
    <location>
        <begin position="1"/>
        <end position="151"/>
    </location>
</feature>
<evidence type="ECO:0000313" key="2">
    <source>
        <dbReference type="EMBL" id="EEW92883.1"/>
    </source>
</evidence>
<evidence type="ECO:0000313" key="3">
    <source>
        <dbReference type="Proteomes" id="UP000002939"/>
    </source>
</evidence>
<dbReference type="Pfam" id="PF00359">
    <property type="entry name" value="PTS_EIIA_2"/>
    <property type="match status" value="1"/>
</dbReference>
<dbReference type="Gene3D" id="3.40.930.10">
    <property type="entry name" value="Mannitol-specific EII, Chain A"/>
    <property type="match status" value="1"/>
</dbReference>
<dbReference type="STRING" id="626369.HMPREF0446_00871"/>
<dbReference type="RefSeq" id="WP_006703144.1">
    <property type="nucleotide sequence ID" value="NZ_KI391971.1"/>
</dbReference>
<dbReference type="SUPFAM" id="SSF55804">
    <property type="entry name" value="Phoshotransferase/anion transport protein"/>
    <property type="match status" value="1"/>
</dbReference>
<dbReference type="AlphaFoldDB" id="D0BLL8"/>
<dbReference type="EMBL" id="ACRF02000016">
    <property type="protein sequence ID" value="EEW92883.1"/>
    <property type="molecule type" value="Genomic_DNA"/>
</dbReference>
<reference evidence="2" key="2">
    <citation type="submission" date="2011-10" db="EMBL/GenBank/DDBJ databases">
        <title>The Genome Sequence of Granulicatella elegans ATCC 700633.</title>
        <authorList>
            <consortium name="The Broad Institute Genome Sequencing Platform"/>
            <consortium name="The Broad Institute Genome Sequencing Center for Infectious Disease"/>
            <person name="Earl A."/>
            <person name="Ward D."/>
            <person name="Feldgarden M."/>
            <person name="Gevers D."/>
            <person name="Sibley C.D."/>
            <person name="Field T.R."/>
            <person name="Grinwis M."/>
            <person name="Eshaghurshan C.S."/>
            <person name="Surette M.G."/>
            <person name="Young S.K."/>
            <person name="Zeng Q."/>
            <person name="Gargeya S."/>
            <person name="Fitzgerald M."/>
            <person name="Haas B."/>
            <person name="Abouelleil A."/>
            <person name="Alvarado L."/>
            <person name="Arachchi H.M."/>
            <person name="Berlin A."/>
            <person name="Brown A."/>
            <person name="Chapman S.B."/>
            <person name="Chen Z."/>
            <person name="Dunbar C."/>
            <person name="Freedman E."/>
            <person name="Gearin G."/>
            <person name="Goldberg J."/>
            <person name="Griggs A."/>
            <person name="Gujja S."/>
            <person name="Heiman D."/>
            <person name="Howarth C."/>
            <person name="Larson L."/>
            <person name="Lui A."/>
            <person name="MacDonald P.J.P."/>
            <person name="Montmayeur A."/>
            <person name="Murphy C."/>
            <person name="Neiman D."/>
            <person name="Pearson M."/>
            <person name="Priest M."/>
            <person name="Roberts A."/>
            <person name="Saif S."/>
            <person name="Shea T."/>
            <person name="Shenoy N."/>
            <person name="Sisk P."/>
            <person name="Stolte C."/>
            <person name="Sykes S."/>
            <person name="Wortman J."/>
            <person name="Nusbaum C."/>
            <person name="Birren B."/>
        </authorList>
    </citation>
    <scope>NUCLEOTIDE SEQUENCE [LARGE SCALE GENOMIC DNA]</scope>
    <source>
        <strain evidence="2">ATCC 700633</strain>
    </source>
</reference>
<dbReference type="InterPro" id="IPR002178">
    <property type="entry name" value="PTS_EIIA_type-2_dom"/>
</dbReference>
<dbReference type="PROSITE" id="PS51094">
    <property type="entry name" value="PTS_EIIA_TYPE_2"/>
    <property type="match status" value="1"/>
</dbReference>
<comment type="caution">
    <text evidence="2">The sequence shown here is derived from an EMBL/GenBank/DDBJ whole genome shotgun (WGS) entry which is preliminary data.</text>
</comment>
<sequence>MLDKEIFEINIKNISSKEEALTYLSDKLIEKGIVKESYKEAILNREKVFPTGLQFEKYGIAIPHTDVEHVNKEQIAVMTLENPVSFYQMGTNDVEVSVKVIFMLALKEAHSQLTILQQLIEILQDKEIMEKLMNMDEYTTSKEVKELLAIKNIK</sequence>
<reference evidence="2" key="1">
    <citation type="submission" date="2009-09" db="EMBL/GenBank/DDBJ databases">
        <authorList>
            <consortium name="The Broad Institute Genome Sequencing Platform"/>
            <person name="Ward D."/>
            <person name="Feldgarden M."/>
            <person name="Earl A."/>
            <person name="Young S.K."/>
            <person name="Zeng Q."/>
            <person name="Koehrsen M."/>
            <person name="Alvarado L."/>
            <person name="Berlin A."/>
            <person name="Bochicchio J."/>
            <person name="Borenstein D."/>
            <person name="Chapman S.B."/>
            <person name="Chen Z."/>
            <person name="Engels R."/>
            <person name="Freedman E."/>
            <person name="Gellesch M."/>
            <person name="Goldberg J."/>
            <person name="Griggs A."/>
            <person name="Gujja S."/>
            <person name="Heilman E."/>
            <person name="Heiman D."/>
            <person name="Hepburn T."/>
            <person name="Howarth C."/>
            <person name="Jen D."/>
            <person name="Larson L."/>
            <person name="Lewis B."/>
            <person name="Mehta T."/>
            <person name="Park D."/>
            <person name="Pearson M."/>
            <person name="Roberts A."/>
            <person name="Saif S."/>
            <person name="Shea T."/>
            <person name="Shenoy N."/>
            <person name="Sisk P."/>
            <person name="Stolte C."/>
            <person name="Sykes S."/>
            <person name="Thomson T."/>
            <person name="Walk T."/>
            <person name="White J."/>
            <person name="Yandava C."/>
            <person name="Sibley C.D."/>
            <person name="Field T.R."/>
            <person name="Grinwis M."/>
            <person name="Eshaghurshan C.S."/>
            <person name="Surette M.G."/>
            <person name="Haas B."/>
            <person name="Nusbaum C."/>
            <person name="Birren B."/>
        </authorList>
    </citation>
    <scope>NUCLEOTIDE SEQUENCE [LARGE SCALE GENOMIC DNA]</scope>
    <source>
        <strain evidence="2">ATCC 700633</strain>
    </source>
</reference>
<accession>D0BLL8</accession>
<dbReference type="Proteomes" id="UP000002939">
    <property type="component" value="Unassembled WGS sequence"/>
</dbReference>
<organism evidence="2 3">
    <name type="scientific">Granulicatella elegans ATCC 700633</name>
    <dbReference type="NCBI Taxonomy" id="626369"/>
    <lineage>
        <taxon>Bacteria</taxon>
        <taxon>Bacillati</taxon>
        <taxon>Bacillota</taxon>
        <taxon>Bacilli</taxon>
        <taxon>Lactobacillales</taxon>
        <taxon>Carnobacteriaceae</taxon>
        <taxon>Granulicatella</taxon>
    </lineage>
</organism>
<protein>
    <recommendedName>
        <fullName evidence="1">PTS EIIA type-2 domain-containing protein</fullName>
    </recommendedName>
</protein>
<dbReference type="InterPro" id="IPR051541">
    <property type="entry name" value="PTS_SugarTrans_NitroReg"/>
</dbReference>
<dbReference type="InterPro" id="IPR016152">
    <property type="entry name" value="PTrfase/Anion_transptr"/>
</dbReference>
<dbReference type="PANTHER" id="PTHR47738:SF3">
    <property type="entry name" value="PHOSPHOTRANSFERASE SYSTEM MANNITOL_FRUCTOSE-SPECIFIC IIA DOMAIN CONTAINING PROTEIN"/>
    <property type="match status" value="1"/>
</dbReference>
<dbReference type="OrthoDB" id="370976at2"/>
<dbReference type="HOGENOM" id="CLU_072531_6_0_9"/>
<dbReference type="eggNOG" id="COG1762">
    <property type="taxonomic scope" value="Bacteria"/>
</dbReference>
<name>D0BLL8_9LACT</name>
<evidence type="ECO:0000259" key="1">
    <source>
        <dbReference type="PROSITE" id="PS51094"/>
    </source>
</evidence>
<gene>
    <name evidence="2" type="ORF">HMPREF0446_00871</name>
</gene>
<keyword evidence="3" id="KW-1185">Reference proteome</keyword>